<organism evidence="9 10">
    <name type="scientific">Talaromyces proteolyticus</name>
    <dbReference type="NCBI Taxonomy" id="1131652"/>
    <lineage>
        <taxon>Eukaryota</taxon>
        <taxon>Fungi</taxon>
        <taxon>Dikarya</taxon>
        <taxon>Ascomycota</taxon>
        <taxon>Pezizomycotina</taxon>
        <taxon>Eurotiomycetes</taxon>
        <taxon>Eurotiomycetidae</taxon>
        <taxon>Eurotiales</taxon>
        <taxon>Trichocomaceae</taxon>
        <taxon>Talaromyces</taxon>
        <taxon>Talaromyces sect. Bacilispori</taxon>
    </lineage>
</organism>
<evidence type="ECO:0000256" key="6">
    <source>
        <dbReference type="SAM" id="Coils"/>
    </source>
</evidence>
<feature type="region of interest" description="Disordered" evidence="7">
    <location>
        <begin position="765"/>
        <end position="786"/>
    </location>
</feature>
<dbReference type="InterPro" id="IPR036864">
    <property type="entry name" value="Zn2-C6_fun-type_DNA-bd_sf"/>
</dbReference>
<dbReference type="InterPro" id="IPR007219">
    <property type="entry name" value="XnlR_reg_dom"/>
</dbReference>
<dbReference type="CDD" id="cd00067">
    <property type="entry name" value="GAL4"/>
    <property type="match status" value="1"/>
</dbReference>
<dbReference type="GeneID" id="70242970"/>
<dbReference type="Gene3D" id="4.10.240.10">
    <property type="entry name" value="Zn(2)-C6 fungal-type DNA-binding domain"/>
    <property type="match status" value="1"/>
</dbReference>
<feature type="region of interest" description="Disordered" evidence="7">
    <location>
        <begin position="16"/>
        <end position="74"/>
    </location>
</feature>
<dbReference type="GO" id="GO:0000981">
    <property type="term" value="F:DNA-binding transcription factor activity, RNA polymerase II-specific"/>
    <property type="evidence" value="ECO:0007669"/>
    <property type="project" value="InterPro"/>
</dbReference>
<comment type="caution">
    <text evidence="9">The sequence shown here is derived from an EMBL/GenBank/DDBJ whole genome shotgun (WGS) entry which is preliminary data.</text>
</comment>
<name>A0AAD4KPJ2_9EURO</name>
<dbReference type="AlphaFoldDB" id="A0AAD4KPJ2"/>
<evidence type="ECO:0000256" key="3">
    <source>
        <dbReference type="ARBA" id="ARBA00023125"/>
    </source>
</evidence>
<dbReference type="Pfam" id="PF04082">
    <property type="entry name" value="Fungal_trans"/>
    <property type="match status" value="1"/>
</dbReference>
<feature type="coiled-coil region" evidence="6">
    <location>
        <begin position="118"/>
        <end position="145"/>
    </location>
</feature>
<keyword evidence="3" id="KW-0238">DNA-binding</keyword>
<evidence type="ECO:0000256" key="1">
    <source>
        <dbReference type="ARBA" id="ARBA00022723"/>
    </source>
</evidence>
<dbReference type="GO" id="GO:0003677">
    <property type="term" value="F:DNA binding"/>
    <property type="evidence" value="ECO:0007669"/>
    <property type="project" value="UniProtKB-KW"/>
</dbReference>
<dbReference type="PANTHER" id="PTHR47654:SF3">
    <property type="entry name" value="ZN(II)2CYS6 TRANSCRIPTION FACTOR (EUROFUNG)"/>
    <property type="match status" value="1"/>
</dbReference>
<protein>
    <submittedName>
        <fullName evidence="9">C6 transcription factor</fullName>
    </submittedName>
</protein>
<dbReference type="CDD" id="cd12148">
    <property type="entry name" value="fungal_TF_MHR"/>
    <property type="match status" value="1"/>
</dbReference>
<feature type="compositionally biased region" description="Basic residues" evidence="7">
    <location>
        <begin position="65"/>
        <end position="74"/>
    </location>
</feature>
<evidence type="ECO:0000313" key="9">
    <source>
        <dbReference type="EMBL" id="KAH8695363.1"/>
    </source>
</evidence>
<dbReference type="Pfam" id="PF00172">
    <property type="entry name" value="Zn_clus"/>
    <property type="match status" value="1"/>
</dbReference>
<keyword evidence="1" id="KW-0479">Metal-binding</keyword>
<dbReference type="GO" id="GO:0006351">
    <property type="term" value="P:DNA-templated transcription"/>
    <property type="evidence" value="ECO:0007669"/>
    <property type="project" value="InterPro"/>
</dbReference>
<dbReference type="SUPFAM" id="SSF57701">
    <property type="entry name" value="Zn2/Cys6 DNA-binding domain"/>
    <property type="match status" value="1"/>
</dbReference>
<dbReference type="InterPro" id="IPR053230">
    <property type="entry name" value="Trans_reg_galc"/>
</dbReference>
<accession>A0AAD4KPJ2</accession>
<dbReference type="Proteomes" id="UP001201262">
    <property type="component" value="Unassembled WGS sequence"/>
</dbReference>
<dbReference type="InterPro" id="IPR001138">
    <property type="entry name" value="Zn2Cys6_DnaBD"/>
</dbReference>
<dbReference type="GO" id="GO:0008270">
    <property type="term" value="F:zinc ion binding"/>
    <property type="evidence" value="ECO:0007669"/>
    <property type="project" value="InterPro"/>
</dbReference>
<evidence type="ECO:0000256" key="4">
    <source>
        <dbReference type="ARBA" id="ARBA00023163"/>
    </source>
</evidence>
<keyword evidence="5" id="KW-0539">Nucleus</keyword>
<dbReference type="PROSITE" id="PS50048">
    <property type="entry name" value="ZN2_CY6_FUNGAL_2"/>
    <property type="match status" value="1"/>
</dbReference>
<evidence type="ECO:0000256" key="5">
    <source>
        <dbReference type="ARBA" id="ARBA00023242"/>
    </source>
</evidence>
<evidence type="ECO:0000256" key="2">
    <source>
        <dbReference type="ARBA" id="ARBA00023015"/>
    </source>
</evidence>
<keyword evidence="2" id="KW-0805">Transcription regulation</keyword>
<dbReference type="PROSITE" id="PS00463">
    <property type="entry name" value="ZN2_CY6_FUNGAL_1"/>
    <property type="match status" value="1"/>
</dbReference>
<keyword evidence="6" id="KW-0175">Coiled coil</keyword>
<proteinExistence type="predicted"/>
<feature type="domain" description="Zn(2)-C6 fungal-type" evidence="8">
    <location>
        <begin position="83"/>
        <end position="113"/>
    </location>
</feature>
<keyword evidence="4" id="KW-0804">Transcription</keyword>
<keyword evidence="10" id="KW-1185">Reference proteome</keyword>
<dbReference type="EMBL" id="JAJTJA010000008">
    <property type="protein sequence ID" value="KAH8695363.1"/>
    <property type="molecule type" value="Genomic_DNA"/>
</dbReference>
<evidence type="ECO:0000313" key="10">
    <source>
        <dbReference type="Proteomes" id="UP001201262"/>
    </source>
</evidence>
<dbReference type="SMART" id="SM00906">
    <property type="entry name" value="Fungal_trans"/>
    <property type="match status" value="1"/>
</dbReference>
<feature type="compositionally biased region" description="Low complexity" evidence="7">
    <location>
        <begin position="768"/>
        <end position="781"/>
    </location>
</feature>
<gene>
    <name evidence="9" type="ORF">BGW36DRAFT_323065</name>
</gene>
<feature type="compositionally biased region" description="Polar residues" evidence="7">
    <location>
        <begin position="16"/>
        <end position="60"/>
    </location>
</feature>
<dbReference type="SMART" id="SM00066">
    <property type="entry name" value="GAL4"/>
    <property type="match status" value="1"/>
</dbReference>
<feature type="region of interest" description="Disordered" evidence="7">
    <location>
        <begin position="159"/>
        <end position="197"/>
    </location>
</feature>
<evidence type="ECO:0000259" key="8">
    <source>
        <dbReference type="PROSITE" id="PS50048"/>
    </source>
</evidence>
<evidence type="ECO:0000256" key="7">
    <source>
        <dbReference type="SAM" id="MobiDB-lite"/>
    </source>
</evidence>
<dbReference type="RefSeq" id="XP_046070505.1">
    <property type="nucleotide sequence ID" value="XM_046212683.1"/>
</dbReference>
<sequence length="873" mass="98572">MEPPDKPALVSASTLLNHNRAENTGQLSPWTSSQSRETQSTPESIENPNSQHQQQGQTATAKVAIPRHRGGVAPRFSRRVAKACESCRQRKTKCSGDTPVCRQCRELKVKCQYPDGLREKTKRHLEQLSSKSDDYESLLKDLRSSVDDGLAKRITTTLSKYAPDDEHNRTEPLSSSSRTPLDDVELEPSSPSSIGSLEAIDRVEEDLNRGENVRATGYIGKNSEISWMQRVQREAEQRSRKQPGMVEGGPQDFSINAVSYHLDDLDISVPDPVDMYAIPSREQAERFFDDYLTTVHPFFPIINRPLFRSQFKFFFENPCQPGDKWRAILNMIFAIAAKHSHLAQAPWRADDHQDHLLYFTRARYLSMTGDVLFSHPDLQQIQVEGLIAFYLLSTDQINRAWRISSVAVRSAITLGINMKSSSETTTNISKESRYRVWWALYSFEHLLGVMTGRATCILDGICTTPMPIPFEEERFSDPDVNEILSDPSLREKNVQEAVASHLIRLTPVHPVGRNSEKSSRSNWLQKIPFNTGLSFLLFIDISVITQEIINKVYTADAVKLPWSTIENRIGELKSRIDLWFKQLPDAFNFVQKESNSAEQVRSKLGLAFQYYSARITLGRPCLCRRDSQSNESTSFSHKMALVSLDAAARMLDLIPETPDPLQLYQLAPWWCILHYLMQAATVLLLELSFGCVHVPEDESRIFEAAKKAIRWLYAMSEYSTASRRAWRLCDDCMRRIAVGMDFDVSDLPPLPNDSIPQERYQVPHSQQVATTASSAAPVTSVGSGPAGGETFDWSTGMEPVGSFSAETQPQEIQGLSEYDSSINNPELVSYPMSFPPSMVFTSSNELHFPYDPLTGEFMGSFFPHPGDDHVWEN</sequence>
<reference evidence="9" key="1">
    <citation type="submission" date="2021-12" db="EMBL/GenBank/DDBJ databases">
        <title>Convergent genome expansion in fungi linked to evolution of root-endophyte symbiosis.</title>
        <authorList>
            <consortium name="DOE Joint Genome Institute"/>
            <person name="Ke Y.-H."/>
            <person name="Bonito G."/>
            <person name="Liao H.-L."/>
            <person name="Looney B."/>
            <person name="Rojas-Flechas A."/>
            <person name="Nash J."/>
            <person name="Hameed K."/>
            <person name="Schadt C."/>
            <person name="Martin F."/>
            <person name="Crous P.W."/>
            <person name="Miettinen O."/>
            <person name="Magnuson J.K."/>
            <person name="Labbe J."/>
            <person name="Jacobson D."/>
            <person name="Doktycz M.J."/>
            <person name="Veneault-Fourrey C."/>
            <person name="Kuo A."/>
            <person name="Mondo S."/>
            <person name="Calhoun S."/>
            <person name="Riley R."/>
            <person name="Ohm R."/>
            <person name="LaButti K."/>
            <person name="Andreopoulos B."/>
            <person name="Pangilinan J."/>
            <person name="Nolan M."/>
            <person name="Tritt A."/>
            <person name="Clum A."/>
            <person name="Lipzen A."/>
            <person name="Daum C."/>
            <person name="Barry K."/>
            <person name="Grigoriev I.V."/>
            <person name="Vilgalys R."/>
        </authorList>
    </citation>
    <scope>NUCLEOTIDE SEQUENCE</scope>
    <source>
        <strain evidence="9">PMI_201</strain>
    </source>
</reference>
<dbReference type="PANTHER" id="PTHR47654">
    <property type="entry name" value="ZN(II)2CYS6 TRANSCRIPTION FACTOR (EUROFUNG)-RELATED"/>
    <property type="match status" value="1"/>
</dbReference>